<dbReference type="CDD" id="cd00761">
    <property type="entry name" value="Glyco_tranf_GTA_type"/>
    <property type="match status" value="1"/>
</dbReference>
<dbReference type="InterPro" id="IPR001173">
    <property type="entry name" value="Glyco_trans_2-like"/>
</dbReference>
<dbReference type="EC" id="2.4.-.-" evidence="6"/>
<protein>
    <submittedName>
        <fullName evidence="6">Glycosyltransferase</fullName>
        <ecNumber evidence="6">2.4.-.-</ecNumber>
    </submittedName>
</protein>
<sequence>MEHSSRHFVSVIVPVYNDVERLKHCLEALDNQTYPPSDYEVIVVDNGSDSAEKIDSVVTLFRQAFYLYESTPGSYAARNRGISVAKGEIIAFTDADCIPALDWLEQGVTHLQNAPNCGLVAGKIELFFKDTQKITPVELYESITAFPQKELLEKHRYGAGANLLTWKQVIEKVGVFDATLKSSGDVEWCRRIFDSGYQQIYSEETCVQHPARTSWLELYKRTIRLVGGIYDLQQKKNSRNLPQDFVFISLLLKNLIPPLNFVVNTFLDKRLKNVQQKVQVSVVMFVVRYVSALEIIKLRFGGVSARE</sequence>
<evidence type="ECO:0000259" key="5">
    <source>
        <dbReference type="Pfam" id="PF00535"/>
    </source>
</evidence>
<dbReference type="GO" id="GO:0016757">
    <property type="term" value="F:glycosyltransferase activity"/>
    <property type="evidence" value="ECO:0007669"/>
    <property type="project" value="UniProtKB-KW"/>
</dbReference>
<gene>
    <name evidence="6" type="ORF">VB854_06280</name>
</gene>
<accession>A0ABU5TVI1</accession>
<name>A0ABU5TVI1_9CYAN</name>
<comment type="pathway">
    <text evidence="1">Cell wall biogenesis; cell wall polysaccharide biosynthesis.</text>
</comment>
<dbReference type="Pfam" id="PF00535">
    <property type="entry name" value="Glycos_transf_2"/>
    <property type="match status" value="1"/>
</dbReference>
<evidence type="ECO:0000313" key="6">
    <source>
        <dbReference type="EMBL" id="MEA5518553.1"/>
    </source>
</evidence>
<keyword evidence="7" id="KW-1185">Reference proteome</keyword>
<organism evidence="6 7">
    <name type="scientific">Limnoraphis robusta CCNP1315</name>
    <dbReference type="NCBI Taxonomy" id="3110306"/>
    <lineage>
        <taxon>Bacteria</taxon>
        <taxon>Bacillati</taxon>
        <taxon>Cyanobacteriota</taxon>
        <taxon>Cyanophyceae</taxon>
        <taxon>Oscillatoriophycideae</taxon>
        <taxon>Oscillatoriales</taxon>
        <taxon>Sirenicapillariaceae</taxon>
        <taxon>Limnoraphis</taxon>
    </lineage>
</organism>
<evidence type="ECO:0000256" key="4">
    <source>
        <dbReference type="ARBA" id="ARBA00022679"/>
    </source>
</evidence>
<dbReference type="InterPro" id="IPR029044">
    <property type="entry name" value="Nucleotide-diphossugar_trans"/>
</dbReference>
<evidence type="ECO:0000256" key="3">
    <source>
        <dbReference type="ARBA" id="ARBA00022676"/>
    </source>
</evidence>
<keyword evidence="3 6" id="KW-0328">Glycosyltransferase</keyword>
<reference evidence="6 7" key="1">
    <citation type="submission" date="2023-12" db="EMBL/GenBank/DDBJ databases">
        <title>Baltic Sea Cyanobacteria.</title>
        <authorList>
            <person name="Delbaje E."/>
            <person name="Fewer D.P."/>
            <person name="Shishido T.K."/>
        </authorList>
    </citation>
    <scope>NUCLEOTIDE SEQUENCE [LARGE SCALE GENOMIC DNA]</scope>
    <source>
        <strain evidence="6 7">CCNP 1315</strain>
    </source>
</reference>
<dbReference type="SUPFAM" id="SSF53448">
    <property type="entry name" value="Nucleotide-diphospho-sugar transferases"/>
    <property type="match status" value="1"/>
</dbReference>
<comment type="caution">
    <text evidence="6">The sequence shown here is derived from an EMBL/GenBank/DDBJ whole genome shotgun (WGS) entry which is preliminary data.</text>
</comment>
<evidence type="ECO:0000313" key="7">
    <source>
        <dbReference type="Proteomes" id="UP001301728"/>
    </source>
</evidence>
<dbReference type="RefSeq" id="WP_323221816.1">
    <property type="nucleotide sequence ID" value="NZ_JAYGHT010000011.1"/>
</dbReference>
<keyword evidence="4 6" id="KW-0808">Transferase</keyword>
<dbReference type="EMBL" id="JAYGHT010000011">
    <property type="protein sequence ID" value="MEA5518553.1"/>
    <property type="molecule type" value="Genomic_DNA"/>
</dbReference>
<evidence type="ECO:0000256" key="1">
    <source>
        <dbReference type="ARBA" id="ARBA00004776"/>
    </source>
</evidence>
<dbReference type="PANTHER" id="PTHR43179">
    <property type="entry name" value="RHAMNOSYLTRANSFERASE WBBL"/>
    <property type="match status" value="1"/>
</dbReference>
<dbReference type="PANTHER" id="PTHR43179:SF12">
    <property type="entry name" value="GALACTOFURANOSYLTRANSFERASE GLFT2"/>
    <property type="match status" value="1"/>
</dbReference>
<feature type="domain" description="Glycosyltransferase 2-like" evidence="5">
    <location>
        <begin position="10"/>
        <end position="173"/>
    </location>
</feature>
<comment type="similarity">
    <text evidence="2">Belongs to the glycosyltransferase 2 family.</text>
</comment>
<dbReference type="Proteomes" id="UP001301728">
    <property type="component" value="Unassembled WGS sequence"/>
</dbReference>
<proteinExistence type="inferred from homology"/>
<dbReference type="Gene3D" id="3.90.550.10">
    <property type="entry name" value="Spore Coat Polysaccharide Biosynthesis Protein SpsA, Chain A"/>
    <property type="match status" value="1"/>
</dbReference>
<evidence type="ECO:0000256" key="2">
    <source>
        <dbReference type="ARBA" id="ARBA00006739"/>
    </source>
</evidence>